<dbReference type="Pfam" id="PF04182">
    <property type="entry name" value="B-block_TFIIIC"/>
    <property type="match status" value="1"/>
</dbReference>
<protein>
    <recommendedName>
        <fullName evidence="1">B-block binding subunit of TFIIIC domain-containing protein</fullName>
    </recommendedName>
</protein>
<dbReference type="AlphaFoldDB" id="A0A654M4M3"/>
<dbReference type="GeneID" id="60423345"/>
<evidence type="ECO:0000313" key="3">
    <source>
        <dbReference type="Proteomes" id="UP000058925"/>
    </source>
</evidence>
<dbReference type="SUPFAM" id="SSF46785">
    <property type="entry name" value="Winged helix' DNA-binding domain"/>
    <property type="match status" value="1"/>
</dbReference>
<accession>A0A654M4M3</accession>
<proteinExistence type="predicted"/>
<name>A0A654M4M3_9ARCH</name>
<reference evidence="3" key="1">
    <citation type="submission" date="2015-10" db="EMBL/GenBank/DDBJ databases">
        <title>Niche specialization of a soil ammonia-oxidizing archaeon, Candidatus Nitrosocosmicus oleophilus.</title>
        <authorList>
            <person name="Jung M.-Y."/>
            <person name="Rhee S.-K."/>
        </authorList>
    </citation>
    <scope>NUCLEOTIDE SEQUENCE [LARGE SCALE GENOMIC DNA]</scope>
    <source>
        <strain evidence="3">MY3</strain>
    </source>
</reference>
<sequence>MSSEIIGSKLSVRSKSDLIDKVFDAITVSGEEGVFQTELCKLFSLDSRDGSRLVGNLEKQSLITREKALYRGRWTYKLVVKKTISMDAEEQKPIDVSMVEGAPCLCCSYQHLCSNEDESNQYSPAKCQIIEEWIVTSFDKFILTQEEQPPSEQEFI</sequence>
<dbReference type="EMBL" id="CP012850">
    <property type="protein sequence ID" value="ALI37703.1"/>
    <property type="molecule type" value="Genomic_DNA"/>
</dbReference>
<feature type="domain" description="B-block binding subunit of TFIIIC" evidence="1">
    <location>
        <begin position="26"/>
        <end position="72"/>
    </location>
</feature>
<gene>
    <name evidence="2" type="ORF">NMY3_03521</name>
</gene>
<evidence type="ECO:0000259" key="1">
    <source>
        <dbReference type="Pfam" id="PF04182"/>
    </source>
</evidence>
<dbReference type="RefSeq" id="WP_231100126.1">
    <property type="nucleotide sequence ID" value="NZ_CP012850.1"/>
</dbReference>
<dbReference type="Proteomes" id="UP000058925">
    <property type="component" value="Chromosome"/>
</dbReference>
<evidence type="ECO:0000313" key="2">
    <source>
        <dbReference type="EMBL" id="ALI37703.1"/>
    </source>
</evidence>
<dbReference type="InterPro" id="IPR007309">
    <property type="entry name" value="TFIIIC_Bblock-bd"/>
</dbReference>
<dbReference type="InterPro" id="IPR036390">
    <property type="entry name" value="WH_DNA-bd_sf"/>
</dbReference>
<keyword evidence="3" id="KW-1185">Reference proteome</keyword>
<organism evidence="2 3">
    <name type="scientific">Candidatus Nitrosocosmicus oleophilus</name>
    <dbReference type="NCBI Taxonomy" id="1353260"/>
    <lineage>
        <taxon>Archaea</taxon>
        <taxon>Nitrososphaerota</taxon>
        <taxon>Nitrososphaeria</taxon>
        <taxon>Nitrososphaerales</taxon>
        <taxon>Nitrososphaeraceae</taxon>
        <taxon>Candidatus Nitrosocosmicus</taxon>
    </lineage>
</organism>
<dbReference type="KEGG" id="taa:NMY3_03521"/>